<comment type="caution">
    <text evidence="2">The sequence shown here is derived from an EMBL/GenBank/DDBJ whole genome shotgun (WGS) entry which is preliminary data.</text>
</comment>
<keyword evidence="1" id="KW-0472">Membrane</keyword>
<feature type="transmembrane region" description="Helical" evidence="1">
    <location>
        <begin position="98"/>
        <end position="117"/>
    </location>
</feature>
<evidence type="ECO:0000313" key="2">
    <source>
        <dbReference type="EMBL" id="KAA6324506.1"/>
    </source>
</evidence>
<proteinExistence type="predicted"/>
<evidence type="ECO:0000256" key="1">
    <source>
        <dbReference type="SAM" id="Phobius"/>
    </source>
</evidence>
<feature type="transmembrane region" description="Helical" evidence="1">
    <location>
        <begin position="58"/>
        <end position="78"/>
    </location>
</feature>
<protein>
    <recommendedName>
        <fullName evidence="3">DUF2752 domain-containing protein</fullName>
    </recommendedName>
</protein>
<name>A0A5J4QRM0_9ZZZZ</name>
<keyword evidence="1" id="KW-1133">Transmembrane helix</keyword>
<dbReference type="EMBL" id="SNRY01002559">
    <property type="protein sequence ID" value="KAA6324506.1"/>
    <property type="molecule type" value="Genomic_DNA"/>
</dbReference>
<dbReference type="InterPro" id="IPR021215">
    <property type="entry name" value="DUF2752"/>
</dbReference>
<dbReference type="PROSITE" id="PS51257">
    <property type="entry name" value="PROKAR_LIPOPROTEIN"/>
    <property type="match status" value="1"/>
</dbReference>
<reference evidence="2" key="1">
    <citation type="submission" date="2019-03" db="EMBL/GenBank/DDBJ databases">
        <title>Single cell metagenomics reveals metabolic interactions within the superorganism composed of flagellate Streblomastix strix and complex community of Bacteroidetes bacteria on its surface.</title>
        <authorList>
            <person name="Treitli S.C."/>
            <person name="Kolisko M."/>
            <person name="Husnik F."/>
            <person name="Keeling P."/>
            <person name="Hampl V."/>
        </authorList>
    </citation>
    <scope>NUCLEOTIDE SEQUENCE</scope>
    <source>
        <strain evidence="2">STM</strain>
    </source>
</reference>
<evidence type="ECO:0008006" key="3">
    <source>
        <dbReference type="Google" id="ProtNLM"/>
    </source>
</evidence>
<accession>A0A5J4QRM0</accession>
<sequence length="123" mass="14004">MLSKKNVRISAVYTGMSACFLFCPCLIKIFSGYSCPACGTRRAIVAALKGNFIESFFINPYGIFFMLSALSFATVFLYGKLIHSNSSSRLYKRLEDILSHKIVIIFFIVLMFTNWIWNIQKGM</sequence>
<dbReference type="AlphaFoldDB" id="A0A5J4QRM0"/>
<organism evidence="2">
    <name type="scientific">termite gut metagenome</name>
    <dbReference type="NCBI Taxonomy" id="433724"/>
    <lineage>
        <taxon>unclassified sequences</taxon>
        <taxon>metagenomes</taxon>
        <taxon>organismal metagenomes</taxon>
    </lineage>
</organism>
<gene>
    <name evidence="2" type="ORF">EZS27_026175</name>
</gene>
<feature type="transmembrane region" description="Helical" evidence="1">
    <location>
        <begin position="12"/>
        <end position="31"/>
    </location>
</feature>
<dbReference type="Pfam" id="PF10825">
    <property type="entry name" value="DUF2752"/>
    <property type="match status" value="1"/>
</dbReference>
<keyword evidence="1" id="KW-0812">Transmembrane</keyword>